<sequence>MAGEGKKDEGATEKENNLPKNIRLTSVLFINLRQSAGIHALADMIEKGTKAKWGNDIGYFLCPLTIALCDNPLDYVRKAKAVMDRKKASLEATYTFSIAKLMLKFFGKDVGFPSHPTMWYSNVVGPQEEIGLFGYPVAYIAPSCYGQPSGFMIHAVSYANKMTLILSIAEGLVPDPHQLCDDLEESLKLIKDAVIAGGSSS</sequence>
<evidence type="ECO:0000259" key="1">
    <source>
        <dbReference type="Pfam" id="PF06974"/>
    </source>
</evidence>
<reference evidence="2 3" key="1">
    <citation type="journal article" date="2024" name="Plant J.">
        <title>Genome sequences and population genomics reveal climatic adaptation and genomic divergence between two closely related sweetgum species.</title>
        <authorList>
            <person name="Xu W.Q."/>
            <person name="Ren C.Q."/>
            <person name="Zhang X.Y."/>
            <person name="Comes H.P."/>
            <person name="Liu X.H."/>
            <person name="Li Y.G."/>
            <person name="Kettle C.J."/>
            <person name="Jalonen R."/>
            <person name="Gaisberger H."/>
            <person name="Ma Y.Z."/>
            <person name="Qiu Y.X."/>
        </authorList>
    </citation>
    <scope>NUCLEOTIDE SEQUENCE [LARGE SCALE GENOMIC DNA]</scope>
    <source>
        <strain evidence="2">Hangzhou</strain>
    </source>
</reference>
<dbReference type="EMBL" id="JBBPBK010000008">
    <property type="protein sequence ID" value="KAK9279015.1"/>
    <property type="molecule type" value="Genomic_DNA"/>
</dbReference>
<dbReference type="GO" id="GO:0008374">
    <property type="term" value="F:O-acyltransferase activity"/>
    <property type="evidence" value="ECO:0007669"/>
    <property type="project" value="InterPro"/>
</dbReference>
<dbReference type="GO" id="GO:0005886">
    <property type="term" value="C:plasma membrane"/>
    <property type="evidence" value="ECO:0007669"/>
    <property type="project" value="TreeGrafter"/>
</dbReference>
<organism evidence="2 3">
    <name type="scientific">Liquidambar formosana</name>
    <name type="common">Formosan gum</name>
    <dbReference type="NCBI Taxonomy" id="63359"/>
    <lineage>
        <taxon>Eukaryota</taxon>
        <taxon>Viridiplantae</taxon>
        <taxon>Streptophyta</taxon>
        <taxon>Embryophyta</taxon>
        <taxon>Tracheophyta</taxon>
        <taxon>Spermatophyta</taxon>
        <taxon>Magnoliopsida</taxon>
        <taxon>eudicotyledons</taxon>
        <taxon>Gunneridae</taxon>
        <taxon>Pentapetalae</taxon>
        <taxon>Saxifragales</taxon>
        <taxon>Altingiaceae</taxon>
        <taxon>Liquidambar</taxon>
    </lineage>
</organism>
<protein>
    <recommendedName>
        <fullName evidence="1">O-acyltransferase WSD1 C-terminal domain-containing protein</fullName>
    </recommendedName>
</protein>
<gene>
    <name evidence="2" type="ORF">L1049_012690</name>
</gene>
<dbReference type="AlphaFoldDB" id="A0AAP0RJY1"/>
<feature type="domain" description="O-acyltransferase WSD1 C-terminal" evidence="1">
    <location>
        <begin position="53"/>
        <end position="191"/>
    </location>
</feature>
<proteinExistence type="predicted"/>
<keyword evidence="3" id="KW-1185">Reference proteome</keyword>
<dbReference type="PANTHER" id="PTHR31650">
    <property type="entry name" value="O-ACYLTRANSFERASE (WSD1-LIKE) FAMILY PROTEIN"/>
    <property type="match status" value="1"/>
</dbReference>
<dbReference type="InterPro" id="IPR009721">
    <property type="entry name" value="O-acyltransferase_WSD1_C"/>
</dbReference>
<dbReference type="GO" id="GO:0019432">
    <property type="term" value="P:triglyceride biosynthetic process"/>
    <property type="evidence" value="ECO:0007669"/>
    <property type="project" value="TreeGrafter"/>
</dbReference>
<evidence type="ECO:0000313" key="2">
    <source>
        <dbReference type="EMBL" id="KAK9279015.1"/>
    </source>
</evidence>
<evidence type="ECO:0000313" key="3">
    <source>
        <dbReference type="Proteomes" id="UP001415857"/>
    </source>
</evidence>
<dbReference type="InterPro" id="IPR045034">
    <property type="entry name" value="O-acyltransferase_WSD1-like"/>
</dbReference>
<dbReference type="PANTHER" id="PTHR31650:SF38">
    <property type="entry name" value="O-ACYLTRANSFERASE WSD1-LIKE"/>
    <property type="match status" value="1"/>
</dbReference>
<comment type="caution">
    <text evidence="2">The sequence shown here is derived from an EMBL/GenBank/DDBJ whole genome shotgun (WGS) entry which is preliminary data.</text>
</comment>
<name>A0AAP0RJY1_LIQFO</name>
<accession>A0AAP0RJY1</accession>
<dbReference type="Pfam" id="PF06974">
    <property type="entry name" value="WS_DGAT_C"/>
    <property type="match status" value="1"/>
</dbReference>
<dbReference type="Proteomes" id="UP001415857">
    <property type="component" value="Unassembled WGS sequence"/>
</dbReference>